<accession>A0ABT7QQI4</accession>
<dbReference type="Pfam" id="PF08241">
    <property type="entry name" value="Methyltransf_11"/>
    <property type="match status" value="1"/>
</dbReference>
<protein>
    <submittedName>
        <fullName evidence="2">Class I SAM-dependent methyltransferase</fullName>
    </submittedName>
</protein>
<gene>
    <name evidence="2" type="ORF">PF327_03775</name>
</gene>
<proteinExistence type="predicted"/>
<dbReference type="InterPro" id="IPR013216">
    <property type="entry name" value="Methyltransf_11"/>
</dbReference>
<dbReference type="GO" id="GO:0032259">
    <property type="term" value="P:methylation"/>
    <property type="evidence" value="ECO:0007669"/>
    <property type="project" value="UniProtKB-KW"/>
</dbReference>
<dbReference type="GO" id="GO:0008168">
    <property type="term" value="F:methyltransferase activity"/>
    <property type="evidence" value="ECO:0007669"/>
    <property type="project" value="UniProtKB-KW"/>
</dbReference>
<dbReference type="Gene3D" id="3.40.50.150">
    <property type="entry name" value="Vaccinia Virus protein VP39"/>
    <property type="match status" value="1"/>
</dbReference>
<keyword evidence="3" id="KW-1185">Reference proteome</keyword>
<feature type="domain" description="Methyltransferase type 11" evidence="1">
    <location>
        <begin position="41"/>
        <end position="131"/>
    </location>
</feature>
<keyword evidence="2" id="KW-0489">Methyltransferase</keyword>
<dbReference type="RefSeq" id="WP_289401419.1">
    <property type="nucleotide sequence ID" value="NZ_JAQIBC010000002.1"/>
</dbReference>
<sequence>MIPFNHLGWIFKYIGPAIYPRKIRGSLCRFLIPLSRSASVLDLGAGTGIMSEFAYACRPDLQFTAVDPAEGMLKYSAEYIQTHTAYAELLPFDTFSFEAILIGEALHHFQDVDQSIQEMVRVLQNGGSVFIYDFDSSTFIGKILCRIERLFGEPGNFYPPEVLKKKLESHGFTVHISHFGYRYIIVAQLRSI</sequence>
<dbReference type="Proteomes" id="UP001169066">
    <property type="component" value="Unassembled WGS sequence"/>
</dbReference>
<dbReference type="CDD" id="cd02440">
    <property type="entry name" value="AdoMet_MTases"/>
    <property type="match status" value="1"/>
</dbReference>
<dbReference type="InterPro" id="IPR029063">
    <property type="entry name" value="SAM-dependent_MTases_sf"/>
</dbReference>
<reference evidence="2" key="1">
    <citation type="submission" date="2023-01" db="EMBL/GenBank/DDBJ databases">
        <title>Sulfurovum sp. XTW-4 genome assembly.</title>
        <authorList>
            <person name="Wang J."/>
        </authorList>
    </citation>
    <scope>NUCLEOTIDE SEQUENCE</scope>
    <source>
        <strain evidence="2">XTW-4</strain>
    </source>
</reference>
<evidence type="ECO:0000313" key="3">
    <source>
        <dbReference type="Proteomes" id="UP001169066"/>
    </source>
</evidence>
<organism evidence="2 3">
    <name type="scientific">Sulfurovum xiamenensis</name>
    <dbReference type="NCBI Taxonomy" id="3019066"/>
    <lineage>
        <taxon>Bacteria</taxon>
        <taxon>Pseudomonadati</taxon>
        <taxon>Campylobacterota</taxon>
        <taxon>Epsilonproteobacteria</taxon>
        <taxon>Campylobacterales</taxon>
        <taxon>Sulfurovaceae</taxon>
        <taxon>Sulfurovum</taxon>
    </lineage>
</organism>
<dbReference type="SUPFAM" id="SSF53335">
    <property type="entry name" value="S-adenosyl-L-methionine-dependent methyltransferases"/>
    <property type="match status" value="1"/>
</dbReference>
<keyword evidence="2" id="KW-0808">Transferase</keyword>
<dbReference type="PANTHER" id="PTHR43591">
    <property type="entry name" value="METHYLTRANSFERASE"/>
    <property type="match status" value="1"/>
</dbReference>
<evidence type="ECO:0000313" key="2">
    <source>
        <dbReference type="EMBL" id="MDM5263306.1"/>
    </source>
</evidence>
<dbReference type="EMBL" id="JAQIBC010000002">
    <property type="protein sequence ID" value="MDM5263306.1"/>
    <property type="molecule type" value="Genomic_DNA"/>
</dbReference>
<evidence type="ECO:0000259" key="1">
    <source>
        <dbReference type="Pfam" id="PF08241"/>
    </source>
</evidence>
<comment type="caution">
    <text evidence="2">The sequence shown here is derived from an EMBL/GenBank/DDBJ whole genome shotgun (WGS) entry which is preliminary data.</text>
</comment>
<name>A0ABT7QQI4_9BACT</name>